<evidence type="ECO:0000313" key="1">
    <source>
        <dbReference type="EMBL" id="RVW59220.1"/>
    </source>
</evidence>
<evidence type="ECO:0000313" key="2">
    <source>
        <dbReference type="Proteomes" id="UP000288805"/>
    </source>
</evidence>
<dbReference type="EMBL" id="QGNW01000902">
    <property type="protein sequence ID" value="RVW59220.1"/>
    <property type="molecule type" value="Genomic_DNA"/>
</dbReference>
<sequence length="180" mass="20635">MQGLGWRKSSRNFAGKTVWRADEDKNPQKRYVQGSDGRTREVGMLVGVRRGWRRRRVAEKGLTPPHAPAREIQSPAVKVRVAGAWTVFLAPMLLKKLEISSRRSSWCGRCRKKMSPEKFAGGECFLTTIRLTGKYWEMRKVIGMKHGHRKSGLNHAFLVKLDKGNFFISKVHMENVIMLN</sequence>
<proteinExistence type="predicted"/>
<organism evidence="1 2">
    <name type="scientific">Vitis vinifera</name>
    <name type="common">Grape</name>
    <dbReference type="NCBI Taxonomy" id="29760"/>
    <lineage>
        <taxon>Eukaryota</taxon>
        <taxon>Viridiplantae</taxon>
        <taxon>Streptophyta</taxon>
        <taxon>Embryophyta</taxon>
        <taxon>Tracheophyta</taxon>
        <taxon>Spermatophyta</taxon>
        <taxon>Magnoliopsida</taxon>
        <taxon>eudicotyledons</taxon>
        <taxon>Gunneridae</taxon>
        <taxon>Pentapetalae</taxon>
        <taxon>rosids</taxon>
        <taxon>Vitales</taxon>
        <taxon>Vitaceae</taxon>
        <taxon>Viteae</taxon>
        <taxon>Vitis</taxon>
    </lineage>
</organism>
<dbReference type="AlphaFoldDB" id="A0A438FHK6"/>
<name>A0A438FHK6_VITVI</name>
<comment type="caution">
    <text evidence="1">The sequence shown here is derived from an EMBL/GenBank/DDBJ whole genome shotgun (WGS) entry which is preliminary data.</text>
</comment>
<accession>A0A438FHK6</accession>
<gene>
    <name evidence="1" type="ORF">CK203_111094</name>
</gene>
<protein>
    <submittedName>
        <fullName evidence="1">Uncharacterized protein</fullName>
    </submittedName>
</protein>
<dbReference type="Proteomes" id="UP000288805">
    <property type="component" value="Unassembled WGS sequence"/>
</dbReference>
<reference evidence="1 2" key="1">
    <citation type="journal article" date="2018" name="PLoS Genet.">
        <title>Population sequencing reveals clonal diversity and ancestral inbreeding in the grapevine cultivar Chardonnay.</title>
        <authorList>
            <person name="Roach M.J."/>
            <person name="Johnson D.L."/>
            <person name="Bohlmann J."/>
            <person name="van Vuuren H.J."/>
            <person name="Jones S.J."/>
            <person name="Pretorius I.S."/>
            <person name="Schmidt S.A."/>
            <person name="Borneman A.R."/>
        </authorList>
    </citation>
    <scope>NUCLEOTIDE SEQUENCE [LARGE SCALE GENOMIC DNA]</scope>
    <source>
        <strain evidence="2">cv. Chardonnay</strain>
        <tissue evidence="1">Leaf</tissue>
    </source>
</reference>